<dbReference type="GO" id="GO:0045493">
    <property type="term" value="P:xylan catabolic process"/>
    <property type="evidence" value="ECO:0007669"/>
    <property type="project" value="UniProtKB-KW"/>
</dbReference>
<dbReference type="InterPro" id="IPR052176">
    <property type="entry name" value="Glycosyl_Hydrlase_43_Enz"/>
</dbReference>
<feature type="domain" description="Glucosamine inositolphosphorylceramide transferase 1 N-terminal" evidence="5">
    <location>
        <begin position="34"/>
        <end position="226"/>
    </location>
</feature>
<reference evidence="7" key="2">
    <citation type="submission" date="2016-04" db="EMBL/GenBank/DDBJ databases">
        <title>First Complete Genome Sequence of a Subdivision 6 Acidobacterium.</title>
        <authorList>
            <person name="Huang S."/>
            <person name="Vieira S."/>
            <person name="Bunk B."/>
            <person name="Riedel T."/>
            <person name="Sproeer C."/>
            <person name="Overmann J."/>
        </authorList>
    </citation>
    <scope>NUCLEOTIDE SEQUENCE [LARGE SCALE GENOMIC DNA]</scope>
    <source>
        <strain evidence="7">DSM 100886 HEG_-6_39</strain>
    </source>
</reference>
<sequence precursor="true">MHELTATTMAVSLCALLATPCGAQSPGGPPAADHWTISVYTGSSPFALTPPASVPHPVLTAAHVTDMPDLKIDTVAHPNLVSANGRIYMFFTAKDLSVNKGGIGLAESVDGLHWTFRKTVLREPFVLSSPFVFRWQGAYYMVPESYTEHTIRLYRATSFPDQWEYVRDLLAGEPAEAFISPTIVQHEQRWYLFTSPSGNDTLRLFVAANPTGPWAEHPASPVVGKDPPQRQACGDDPSCRTARSTEWRRTASRRTACRCSPRRSHRSARRSTPTRRWRRR</sequence>
<dbReference type="AlphaFoldDB" id="A0A143PLY1"/>
<dbReference type="KEGG" id="abac:LuPra_02393"/>
<dbReference type="SUPFAM" id="SSF75005">
    <property type="entry name" value="Arabinanase/levansucrase/invertase"/>
    <property type="match status" value="1"/>
</dbReference>
<feature type="chain" id="PRO_5007511699" evidence="4">
    <location>
        <begin position="24"/>
        <end position="280"/>
    </location>
</feature>
<keyword evidence="4" id="KW-0732">Signal</keyword>
<dbReference type="PANTHER" id="PTHR43772:SF2">
    <property type="entry name" value="PUTATIVE (AFU_ORTHOLOGUE AFUA_2G04480)-RELATED"/>
    <property type="match status" value="1"/>
</dbReference>
<dbReference type="STRING" id="1855912.LuPra_02393"/>
<gene>
    <name evidence="6" type="ORF">LuPra_02393</name>
</gene>
<evidence type="ECO:0000256" key="4">
    <source>
        <dbReference type="SAM" id="SignalP"/>
    </source>
</evidence>
<evidence type="ECO:0000256" key="1">
    <source>
        <dbReference type="ARBA" id="ARBA00022651"/>
    </source>
</evidence>
<name>A0A143PLY1_LUTPR</name>
<evidence type="ECO:0000256" key="2">
    <source>
        <dbReference type="ARBA" id="ARBA00023277"/>
    </source>
</evidence>
<dbReference type="Gene3D" id="2.115.10.20">
    <property type="entry name" value="Glycosyl hydrolase domain, family 43"/>
    <property type="match status" value="1"/>
</dbReference>
<accession>A0A143PLY1</accession>
<keyword evidence="7" id="KW-1185">Reference proteome</keyword>
<dbReference type="PANTHER" id="PTHR43772">
    <property type="entry name" value="ENDO-1,4-BETA-XYLANASE"/>
    <property type="match status" value="1"/>
</dbReference>
<reference evidence="6 7" key="1">
    <citation type="journal article" date="2016" name="Genome Announc.">
        <title>First Complete Genome Sequence of a Subdivision 6 Acidobacterium Strain.</title>
        <authorList>
            <person name="Huang S."/>
            <person name="Vieira S."/>
            <person name="Bunk B."/>
            <person name="Riedel T."/>
            <person name="Sproer C."/>
            <person name="Overmann J."/>
        </authorList>
    </citation>
    <scope>NUCLEOTIDE SEQUENCE [LARGE SCALE GENOMIC DNA]</scope>
    <source>
        <strain evidence="7">DSM 100886 HEG_-6_39</strain>
    </source>
</reference>
<evidence type="ECO:0000313" key="7">
    <source>
        <dbReference type="Proteomes" id="UP000076079"/>
    </source>
</evidence>
<proteinExistence type="predicted"/>
<evidence type="ECO:0000259" key="5">
    <source>
        <dbReference type="Pfam" id="PF24793"/>
    </source>
</evidence>
<dbReference type="Proteomes" id="UP000076079">
    <property type="component" value="Chromosome"/>
</dbReference>
<dbReference type="InterPro" id="IPR056442">
    <property type="entry name" value="GINT1_N"/>
</dbReference>
<keyword evidence="1" id="KW-0858">Xylan degradation</keyword>
<dbReference type="InterPro" id="IPR023296">
    <property type="entry name" value="Glyco_hydro_beta-prop_sf"/>
</dbReference>
<feature type="compositionally biased region" description="Basic residues" evidence="3">
    <location>
        <begin position="250"/>
        <end position="280"/>
    </location>
</feature>
<keyword evidence="2" id="KW-0119">Carbohydrate metabolism</keyword>
<dbReference type="Pfam" id="PF24793">
    <property type="entry name" value="GINT1_N"/>
    <property type="match status" value="1"/>
</dbReference>
<dbReference type="EMBL" id="CP015136">
    <property type="protein sequence ID" value="AMY09180.1"/>
    <property type="molecule type" value="Genomic_DNA"/>
</dbReference>
<feature type="signal peptide" evidence="4">
    <location>
        <begin position="1"/>
        <end position="23"/>
    </location>
</feature>
<feature type="region of interest" description="Disordered" evidence="3">
    <location>
        <begin position="216"/>
        <end position="280"/>
    </location>
</feature>
<evidence type="ECO:0000313" key="6">
    <source>
        <dbReference type="EMBL" id="AMY09180.1"/>
    </source>
</evidence>
<keyword evidence="1" id="KW-0624">Polysaccharide degradation</keyword>
<organism evidence="6 7">
    <name type="scientific">Luteitalea pratensis</name>
    <dbReference type="NCBI Taxonomy" id="1855912"/>
    <lineage>
        <taxon>Bacteria</taxon>
        <taxon>Pseudomonadati</taxon>
        <taxon>Acidobacteriota</taxon>
        <taxon>Vicinamibacteria</taxon>
        <taxon>Vicinamibacterales</taxon>
        <taxon>Vicinamibacteraceae</taxon>
        <taxon>Luteitalea</taxon>
    </lineage>
</organism>
<protein>
    <submittedName>
        <fullName evidence="6">Beta-xylosidase</fullName>
    </submittedName>
</protein>
<evidence type="ECO:0000256" key="3">
    <source>
        <dbReference type="SAM" id="MobiDB-lite"/>
    </source>
</evidence>